<dbReference type="Pfam" id="PF13443">
    <property type="entry name" value="HTH_26"/>
    <property type="match status" value="1"/>
</dbReference>
<organism evidence="2 3">
    <name type="scientific">Paenibacillus solani</name>
    <dbReference type="NCBI Taxonomy" id="1705565"/>
    <lineage>
        <taxon>Bacteria</taxon>
        <taxon>Bacillati</taxon>
        <taxon>Bacillota</taxon>
        <taxon>Bacilli</taxon>
        <taxon>Bacillales</taxon>
        <taxon>Paenibacillaceae</taxon>
        <taxon>Paenibacillus</taxon>
    </lineage>
</organism>
<evidence type="ECO:0000313" key="2">
    <source>
        <dbReference type="EMBL" id="KOR88791.1"/>
    </source>
</evidence>
<keyword evidence="3" id="KW-1185">Reference proteome</keyword>
<protein>
    <recommendedName>
        <fullName evidence="1">HTH cro/C1-type domain-containing protein</fullName>
    </recommendedName>
</protein>
<dbReference type="CDD" id="cd00093">
    <property type="entry name" value="HTH_XRE"/>
    <property type="match status" value="1"/>
</dbReference>
<feature type="domain" description="HTH cro/C1-type" evidence="1">
    <location>
        <begin position="12"/>
        <end position="70"/>
    </location>
</feature>
<dbReference type="Proteomes" id="UP000036932">
    <property type="component" value="Unassembled WGS sequence"/>
</dbReference>
<name>A0A0M1P2S9_9BACL</name>
<dbReference type="InterPro" id="IPR010982">
    <property type="entry name" value="Lambda_DNA-bd_dom_sf"/>
</dbReference>
<dbReference type="SUPFAM" id="SSF47413">
    <property type="entry name" value="lambda repressor-like DNA-binding domains"/>
    <property type="match status" value="1"/>
</dbReference>
<dbReference type="PATRIC" id="fig|1705565.3.peg.3142"/>
<accession>A0A0M1P2S9</accession>
<comment type="caution">
    <text evidence="2">The sequence shown here is derived from an EMBL/GenBank/DDBJ whole genome shotgun (WGS) entry which is preliminary data.</text>
</comment>
<evidence type="ECO:0000313" key="3">
    <source>
        <dbReference type="Proteomes" id="UP000036932"/>
    </source>
</evidence>
<dbReference type="EMBL" id="LIUT01000001">
    <property type="protein sequence ID" value="KOR88791.1"/>
    <property type="molecule type" value="Genomic_DNA"/>
</dbReference>
<dbReference type="GO" id="GO:0003677">
    <property type="term" value="F:DNA binding"/>
    <property type="evidence" value="ECO:0007669"/>
    <property type="project" value="InterPro"/>
</dbReference>
<evidence type="ECO:0000259" key="1">
    <source>
        <dbReference type="Pfam" id="PF13443"/>
    </source>
</evidence>
<dbReference type="Gene3D" id="1.10.260.40">
    <property type="entry name" value="lambda repressor-like DNA-binding domains"/>
    <property type="match status" value="1"/>
</dbReference>
<proteinExistence type="predicted"/>
<sequence>MKRVSRGRCLLPYLLAARGLNQTDYAIKSGRSQRMISHFCTNERIMLPEDMYTASKILKCKMEDLYEWIEQDAD</sequence>
<reference evidence="3" key="1">
    <citation type="submission" date="2015-08" db="EMBL/GenBank/DDBJ databases">
        <title>Genome sequencing project for genomic taxonomy and phylogenomics of Bacillus-like bacteria.</title>
        <authorList>
            <person name="Liu B."/>
            <person name="Wang J."/>
            <person name="Zhu Y."/>
            <person name="Liu G."/>
            <person name="Chen Q."/>
            <person name="Chen Z."/>
            <person name="Lan J."/>
            <person name="Che J."/>
            <person name="Ge C."/>
            <person name="Shi H."/>
            <person name="Pan Z."/>
            <person name="Liu X."/>
        </authorList>
    </citation>
    <scope>NUCLEOTIDE SEQUENCE [LARGE SCALE GENOMIC DNA]</scope>
    <source>
        <strain evidence="3">FJAT-22460</strain>
    </source>
</reference>
<dbReference type="OrthoDB" id="2472497at2"/>
<dbReference type="InterPro" id="IPR001387">
    <property type="entry name" value="Cro/C1-type_HTH"/>
</dbReference>
<gene>
    <name evidence="2" type="ORF">AM231_06205</name>
</gene>
<dbReference type="AlphaFoldDB" id="A0A0M1P2S9"/>